<dbReference type="KEGG" id="acp:A2cp1_4431"/>
<sequence>MLDRVLMVCVGNICRSPMAEALLRARFEGRTGARVESAGVAALVGRPADEAARELMSARGIDLSTHRARQLTPALISGFDLVLVMEEGHKREVEAIAPGARGRVQRLGRFGGFDVPDPYRQGRPAFERALALIERGLDDFEEKVWKVS</sequence>
<keyword evidence="3" id="KW-0378">Hydrolase</keyword>
<dbReference type="HOGENOM" id="CLU_071415_1_1_7"/>
<dbReference type="InterPro" id="IPR050438">
    <property type="entry name" value="LMW_PTPase"/>
</dbReference>
<name>B8JCM8_ANAD2</name>
<evidence type="ECO:0000313" key="8">
    <source>
        <dbReference type="EMBL" id="ACL67748.1"/>
    </source>
</evidence>
<feature type="domain" description="Phosphotyrosine protein phosphatase I" evidence="7">
    <location>
        <begin position="3"/>
        <end position="143"/>
    </location>
</feature>
<dbReference type="SUPFAM" id="SSF52788">
    <property type="entry name" value="Phosphotyrosine protein phosphatases I"/>
    <property type="match status" value="1"/>
</dbReference>
<dbReference type="EMBL" id="CP001359">
    <property type="protein sequence ID" value="ACL67748.1"/>
    <property type="molecule type" value="Genomic_DNA"/>
</dbReference>
<dbReference type="GO" id="GO:0004725">
    <property type="term" value="F:protein tyrosine phosphatase activity"/>
    <property type="evidence" value="ECO:0007669"/>
    <property type="project" value="UniProtKB-EC"/>
</dbReference>
<dbReference type="Pfam" id="PF01451">
    <property type="entry name" value="LMWPc"/>
    <property type="match status" value="1"/>
</dbReference>
<dbReference type="Proteomes" id="UP000007089">
    <property type="component" value="Chromosome"/>
</dbReference>
<dbReference type="PANTHER" id="PTHR11717:SF31">
    <property type="entry name" value="LOW MOLECULAR WEIGHT PROTEIN-TYROSINE-PHOSPHATASE ETP-RELATED"/>
    <property type="match status" value="1"/>
</dbReference>
<evidence type="ECO:0000256" key="5">
    <source>
        <dbReference type="ARBA" id="ARBA00051722"/>
    </source>
</evidence>
<dbReference type="PRINTS" id="PR00719">
    <property type="entry name" value="LMWPTPASE"/>
</dbReference>
<feature type="active site" evidence="6">
    <location>
        <position position="15"/>
    </location>
</feature>
<evidence type="ECO:0000256" key="3">
    <source>
        <dbReference type="ARBA" id="ARBA00022801"/>
    </source>
</evidence>
<evidence type="ECO:0000256" key="4">
    <source>
        <dbReference type="ARBA" id="ARBA00022912"/>
    </source>
</evidence>
<dbReference type="RefSeq" id="WP_015935431.1">
    <property type="nucleotide sequence ID" value="NC_011891.1"/>
</dbReference>
<reference evidence="8" key="1">
    <citation type="submission" date="2009-01" db="EMBL/GenBank/DDBJ databases">
        <title>Complete sequence of Anaeromyxobacter dehalogenans 2CP-1.</title>
        <authorList>
            <consortium name="US DOE Joint Genome Institute"/>
            <person name="Lucas S."/>
            <person name="Copeland A."/>
            <person name="Lapidus A."/>
            <person name="Glavina del Rio T."/>
            <person name="Dalin E."/>
            <person name="Tice H."/>
            <person name="Bruce D."/>
            <person name="Goodwin L."/>
            <person name="Pitluck S."/>
            <person name="Saunders E."/>
            <person name="Brettin T."/>
            <person name="Detter J.C."/>
            <person name="Han C."/>
            <person name="Larimer F."/>
            <person name="Land M."/>
            <person name="Hauser L."/>
            <person name="Kyrpides N."/>
            <person name="Ovchinnikova G."/>
            <person name="Beliaev A.S."/>
            <person name="Richardson P."/>
        </authorList>
    </citation>
    <scope>NUCLEOTIDE SEQUENCE</scope>
    <source>
        <strain evidence="8">2CP-1</strain>
    </source>
</reference>
<evidence type="ECO:0000256" key="1">
    <source>
        <dbReference type="ARBA" id="ARBA00011063"/>
    </source>
</evidence>
<dbReference type="SMART" id="SM00226">
    <property type="entry name" value="LMWPc"/>
    <property type="match status" value="1"/>
</dbReference>
<evidence type="ECO:0000256" key="2">
    <source>
        <dbReference type="ARBA" id="ARBA00013064"/>
    </source>
</evidence>
<dbReference type="EC" id="3.1.3.48" evidence="2"/>
<organism evidence="8 9">
    <name type="scientific">Anaeromyxobacter dehalogenans (strain ATCC BAA-258 / DSM 21875 / 2CP-1)</name>
    <dbReference type="NCBI Taxonomy" id="455488"/>
    <lineage>
        <taxon>Bacteria</taxon>
        <taxon>Pseudomonadati</taxon>
        <taxon>Myxococcota</taxon>
        <taxon>Myxococcia</taxon>
        <taxon>Myxococcales</taxon>
        <taxon>Cystobacterineae</taxon>
        <taxon>Anaeromyxobacteraceae</taxon>
        <taxon>Anaeromyxobacter</taxon>
    </lineage>
</organism>
<evidence type="ECO:0000313" key="9">
    <source>
        <dbReference type="Proteomes" id="UP000007089"/>
    </source>
</evidence>
<dbReference type="InterPro" id="IPR017867">
    <property type="entry name" value="Tyr_phospatase_low_mol_wt"/>
</dbReference>
<dbReference type="InterPro" id="IPR036196">
    <property type="entry name" value="Ptyr_pPase_sf"/>
</dbReference>
<comment type="similarity">
    <text evidence="1">Belongs to the low molecular weight phosphotyrosine protein phosphatase family.</text>
</comment>
<dbReference type="PANTHER" id="PTHR11717">
    <property type="entry name" value="LOW MOLECULAR WEIGHT PROTEIN TYROSINE PHOSPHATASE"/>
    <property type="match status" value="1"/>
</dbReference>
<dbReference type="Gene3D" id="3.40.50.2300">
    <property type="match status" value="1"/>
</dbReference>
<gene>
    <name evidence="8" type="ordered locus">A2cp1_4431</name>
</gene>
<dbReference type="CDD" id="cd16343">
    <property type="entry name" value="LMWPTP"/>
    <property type="match status" value="1"/>
</dbReference>
<evidence type="ECO:0000259" key="7">
    <source>
        <dbReference type="SMART" id="SM00226"/>
    </source>
</evidence>
<evidence type="ECO:0000256" key="6">
    <source>
        <dbReference type="PIRSR" id="PIRSR617867-1"/>
    </source>
</evidence>
<dbReference type="AlphaFoldDB" id="B8JCM8"/>
<accession>B8JCM8</accession>
<protein>
    <recommendedName>
        <fullName evidence="2">protein-tyrosine-phosphatase</fullName>
        <ecNumber evidence="2">3.1.3.48</ecNumber>
    </recommendedName>
</protein>
<keyword evidence="9" id="KW-1185">Reference proteome</keyword>
<dbReference type="InterPro" id="IPR023485">
    <property type="entry name" value="Ptyr_pPase"/>
</dbReference>
<comment type="catalytic activity">
    <reaction evidence="5">
        <text>O-phospho-L-tyrosyl-[protein] + H2O = L-tyrosyl-[protein] + phosphate</text>
        <dbReference type="Rhea" id="RHEA:10684"/>
        <dbReference type="Rhea" id="RHEA-COMP:10136"/>
        <dbReference type="Rhea" id="RHEA-COMP:20101"/>
        <dbReference type="ChEBI" id="CHEBI:15377"/>
        <dbReference type="ChEBI" id="CHEBI:43474"/>
        <dbReference type="ChEBI" id="CHEBI:46858"/>
        <dbReference type="ChEBI" id="CHEBI:61978"/>
        <dbReference type="EC" id="3.1.3.48"/>
    </reaction>
</comment>
<proteinExistence type="inferred from homology"/>
<feature type="active site" description="Nucleophile" evidence="6">
    <location>
        <position position="9"/>
    </location>
</feature>
<feature type="active site" description="Proton donor" evidence="6">
    <location>
        <position position="117"/>
    </location>
</feature>
<keyword evidence="4" id="KW-0904">Protein phosphatase</keyword>